<dbReference type="GO" id="GO:0045216">
    <property type="term" value="P:cell-cell junction organization"/>
    <property type="evidence" value="ECO:0007669"/>
    <property type="project" value="TreeGrafter"/>
</dbReference>
<protein>
    <submittedName>
        <fullName evidence="2">Putative tight junction protein zo-3</fullName>
    </submittedName>
</protein>
<organism evidence="2">
    <name type="scientific">Pipa carvalhoi</name>
    <name type="common">Carvalho's Surinam toad</name>
    <dbReference type="NCBI Taxonomy" id="191480"/>
    <lineage>
        <taxon>Eukaryota</taxon>
        <taxon>Metazoa</taxon>
        <taxon>Chordata</taxon>
        <taxon>Craniata</taxon>
        <taxon>Vertebrata</taxon>
        <taxon>Euteleostomi</taxon>
        <taxon>Amphibia</taxon>
        <taxon>Batrachia</taxon>
        <taxon>Anura</taxon>
        <taxon>Pipoidea</taxon>
        <taxon>Pipidae</taxon>
        <taxon>Pipinae</taxon>
        <taxon>Pipa</taxon>
    </lineage>
</organism>
<dbReference type="PANTHER" id="PTHR13865:SF11">
    <property type="entry name" value="TIGHT JUNCTION PROTEIN ZO-3"/>
    <property type="match status" value="1"/>
</dbReference>
<reference evidence="2" key="1">
    <citation type="submission" date="2011-09" db="EMBL/GenBank/DDBJ databases">
        <title>The odds of duplicate gene persistence after polyploidization.</title>
        <authorList>
            <person name="Chain F.J.J."/>
            <person name="Dushoff J."/>
            <person name="Evans B.J."/>
        </authorList>
    </citation>
    <scope>NUCLEOTIDE SEQUENCE</scope>
</reference>
<feature type="non-terminal residue" evidence="2">
    <location>
        <position position="1"/>
    </location>
</feature>
<name>G5E3Z2_9PIPI</name>
<dbReference type="GO" id="GO:0005886">
    <property type="term" value="C:plasma membrane"/>
    <property type="evidence" value="ECO:0007669"/>
    <property type="project" value="TreeGrafter"/>
</dbReference>
<accession>G5E3Z2</accession>
<dbReference type="GO" id="GO:1905605">
    <property type="term" value="P:positive regulation of blood-brain barrier permeability"/>
    <property type="evidence" value="ECO:0007669"/>
    <property type="project" value="TreeGrafter"/>
</dbReference>
<dbReference type="GO" id="GO:0150105">
    <property type="term" value="P:protein localization to cell-cell junction"/>
    <property type="evidence" value="ECO:0007669"/>
    <property type="project" value="TreeGrafter"/>
</dbReference>
<dbReference type="InterPro" id="IPR036034">
    <property type="entry name" value="PDZ_sf"/>
</dbReference>
<feature type="compositionally biased region" description="Low complexity" evidence="1">
    <location>
        <begin position="35"/>
        <end position="56"/>
    </location>
</feature>
<feature type="non-terminal residue" evidence="2">
    <location>
        <position position="108"/>
    </location>
</feature>
<feature type="region of interest" description="Disordered" evidence="1">
    <location>
        <begin position="29"/>
        <end position="108"/>
    </location>
</feature>
<evidence type="ECO:0000313" key="2">
    <source>
        <dbReference type="EMBL" id="AEQ17321.1"/>
    </source>
</evidence>
<dbReference type="GO" id="GO:0005923">
    <property type="term" value="C:bicellular tight junction"/>
    <property type="evidence" value="ECO:0007669"/>
    <property type="project" value="TreeGrafter"/>
</dbReference>
<sequence>VNGVSMENVSSSFAIQTLKSCARIANVTVKRPRKIQIPVSSSIPPTSSSFSQTQKSSEGEKNEGQQSPLPWNERYKSSDTGHPADTARGYEGDSSSGHSSQESFSHSS</sequence>
<dbReference type="SUPFAM" id="SSF50156">
    <property type="entry name" value="PDZ domain-like"/>
    <property type="match status" value="1"/>
</dbReference>
<dbReference type="GO" id="GO:0090557">
    <property type="term" value="P:establishment of endothelial intestinal barrier"/>
    <property type="evidence" value="ECO:0007669"/>
    <property type="project" value="TreeGrafter"/>
</dbReference>
<evidence type="ECO:0000256" key="1">
    <source>
        <dbReference type="SAM" id="MobiDB-lite"/>
    </source>
</evidence>
<dbReference type="GO" id="GO:0098609">
    <property type="term" value="P:cell-cell adhesion"/>
    <property type="evidence" value="ECO:0007669"/>
    <property type="project" value="TreeGrafter"/>
</dbReference>
<dbReference type="EMBL" id="JP297718">
    <property type="protein sequence ID" value="AEQ17321.1"/>
    <property type="molecule type" value="mRNA"/>
</dbReference>
<proteinExistence type="evidence at transcript level"/>
<dbReference type="PANTHER" id="PTHR13865">
    <property type="entry name" value="TIGHT JUNCTION PROTEIN"/>
    <property type="match status" value="1"/>
</dbReference>
<dbReference type="AlphaFoldDB" id="G5E3Z2"/>
<feature type="compositionally biased region" description="Low complexity" evidence="1">
    <location>
        <begin position="94"/>
        <end position="108"/>
    </location>
</feature>
<dbReference type="GO" id="GO:0050839">
    <property type="term" value="F:cell adhesion molecule binding"/>
    <property type="evidence" value="ECO:0007669"/>
    <property type="project" value="TreeGrafter"/>
</dbReference>